<name>A0A803QHG4_CANSA</name>
<reference evidence="2" key="2">
    <citation type="submission" date="2021-03" db="UniProtKB">
        <authorList>
            <consortium name="EnsemblPlants"/>
        </authorList>
    </citation>
    <scope>IDENTIFICATION</scope>
</reference>
<dbReference type="OMA" id="WERCDDI"/>
<evidence type="ECO:0000313" key="2">
    <source>
        <dbReference type="EnsemblPlants" id="cds.evm.model.09.816"/>
    </source>
</evidence>
<dbReference type="PANTHER" id="PTHR37610">
    <property type="entry name" value="CCHC-TYPE DOMAIN-CONTAINING PROTEIN"/>
    <property type="match status" value="1"/>
</dbReference>
<accession>A0A803QHG4</accession>
<evidence type="ECO:0000259" key="1">
    <source>
        <dbReference type="Pfam" id="PF14244"/>
    </source>
</evidence>
<protein>
    <recommendedName>
        <fullName evidence="1">Retrotransposon Copia-like N-terminal domain-containing protein</fullName>
    </recommendedName>
</protein>
<feature type="domain" description="Retrotransposon Copia-like N-terminal" evidence="1">
    <location>
        <begin position="40"/>
        <end position="84"/>
    </location>
</feature>
<dbReference type="Proteomes" id="UP000596661">
    <property type="component" value="Chromosome 9"/>
</dbReference>
<proteinExistence type="predicted"/>
<keyword evidence="3" id="KW-1185">Reference proteome</keyword>
<organism evidence="2 3">
    <name type="scientific">Cannabis sativa</name>
    <name type="common">Hemp</name>
    <name type="synonym">Marijuana</name>
    <dbReference type="NCBI Taxonomy" id="3483"/>
    <lineage>
        <taxon>Eukaryota</taxon>
        <taxon>Viridiplantae</taxon>
        <taxon>Streptophyta</taxon>
        <taxon>Embryophyta</taxon>
        <taxon>Tracheophyta</taxon>
        <taxon>Spermatophyta</taxon>
        <taxon>Magnoliopsida</taxon>
        <taxon>eudicotyledons</taxon>
        <taxon>Gunneridae</taxon>
        <taxon>Pentapetalae</taxon>
        <taxon>rosids</taxon>
        <taxon>fabids</taxon>
        <taxon>Rosales</taxon>
        <taxon>Cannabaceae</taxon>
        <taxon>Cannabis</taxon>
    </lineage>
</organism>
<dbReference type="PANTHER" id="PTHR37610:SF97">
    <property type="entry name" value="RETROTRANSPOSON GAG DOMAIN-CONTAINING PROTEIN"/>
    <property type="match status" value="1"/>
</dbReference>
<reference evidence="2" key="1">
    <citation type="submission" date="2018-11" db="EMBL/GenBank/DDBJ databases">
        <authorList>
            <person name="Grassa J C."/>
        </authorList>
    </citation>
    <scope>NUCLEOTIDE SEQUENCE [LARGE SCALE GENOMIC DNA]</scope>
</reference>
<dbReference type="InterPro" id="IPR029472">
    <property type="entry name" value="Copia-like_N"/>
</dbReference>
<sequence>MPRGGAPTRSSSKNSNQYSALDTNVRSYSDEARNPYYLSNSDHPGLSLVPKILTSCEIYSLWRRAMIVALVARNKLKFVNGKLSFDEDFELWNCCNSTVISWILHAISNEIVESVMYMYDATQILLNLEERFNQ</sequence>
<dbReference type="Pfam" id="PF14244">
    <property type="entry name" value="Retrotran_gag_3"/>
    <property type="match status" value="1"/>
</dbReference>
<evidence type="ECO:0000313" key="3">
    <source>
        <dbReference type="Proteomes" id="UP000596661"/>
    </source>
</evidence>
<dbReference type="AlphaFoldDB" id="A0A803QHG4"/>
<dbReference type="Gramene" id="evm.model.09.816">
    <property type="protein sequence ID" value="cds.evm.model.09.816"/>
    <property type="gene ID" value="evm.TU.09.816"/>
</dbReference>
<dbReference type="EMBL" id="UZAU01000739">
    <property type="status" value="NOT_ANNOTATED_CDS"/>
    <property type="molecule type" value="Genomic_DNA"/>
</dbReference>
<dbReference type="EnsemblPlants" id="evm.model.09.816">
    <property type="protein sequence ID" value="cds.evm.model.09.816"/>
    <property type="gene ID" value="evm.TU.09.816"/>
</dbReference>